<dbReference type="CDD" id="cd02440">
    <property type="entry name" value="AdoMet_MTases"/>
    <property type="match status" value="1"/>
</dbReference>
<evidence type="ECO:0000259" key="2">
    <source>
        <dbReference type="Pfam" id="PF08241"/>
    </source>
</evidence>
<dbReference type="PANTHER" id="PTHR44068">
    <property type="entry name" value="ZGC:194242"/>
    <property type="match status" value="1"/>
</dbReference>
<dbReference type="Proteomes" id="UP000185696">
    <property type="component" value="Unassembled WGS sequence"/>
</dbReference>
<name>A0A7Z0WQ94_9PSEU</name>
<dbReference type="InterPro" id="IPR050447">
    <property type="entry name" value="Erg6_SMT_methyltransf"/>
</dbReference>
<dbReference type="InterPro" id="IPR029063">
    <property type="entry name" value="SAM-dependent_MTases_sf"/>
</dbReference>
<evidence type="ECO:0000313" key="4">
    <source>
        <dbReference type="Proteomes" id="UP000185696"/>
    </source>
</evidence>
<organism evidence="3 4">
    <name type="scientific">Actinophytocola xinjiangensis</name>
    <dbReference type="NCBI Taxonomy" id="485602"/>
    <lineage>
        <taxon>Bacteria</taxon>
        <taxon>Bacillati</taxon>
        <taxon>Actinomycetota</taxon>
        <taxon>Actinomycetes</taxon>
        <taxon>Pseudonocardiales</taxon>
        <taxon>Pseudonocardiaceae</taxon>
    </lineage>
</organism>
<accession>A0A7Z0WQ94</accession>
<dbReference type="OrthoDB" id="9769602at2"/>
<dbReference type="GO" id="GO:0008757">
    <property type="term" value="F:S-adenosylmethionine-dependent methyltransferase activity"/>
    <property type="evidence" value="ECO:0007669"/>
    <property type="project" value="InterPro"/>
</dbReference>
<dbReference type="InterPro" id="IPR013216">
    <property type="entry name" value="Methyltransf_11"/>
</dbReference>
<dbReference type="Pfam" id="PF08241">
    <property type="entry name" value="Methyltransf_11"/>
    <property type="match status" value="1"/>
</dbReference>
<dbReference type="SUPFAM" id="SSF53335">
    <property type="entry name" value="S-adenosyl-L-methionine-dependent methyltransferases"/>
    <property type="match status" value="1"/>
</dbReference>
<comment type="caution">
    <text evidence="3">The sequence shown here is derived from an EMBL/GenBank/DDBJ whole genome shotgun (WGS) entry which is preliminary data.</text>
</comment>
<feature type="domain" description="Methyltransferase type 11" evidence="2">
    <location>
        <begin position="70"/>
        <end position="167"/>
    </location>
</feature>
<reference evidence="3 4" key="1">
    <citation type="submission" date="2016-12" db="EMBL/GenBank/DDBJ databases">
        <title>The draft genome sequence of Actinophytocola xinjiangensis.</title>
        <authorList>
            <person name="Wang W."/>
            <person name="Yuan L."/>
        </authorList>
    </citation>
    <scope>NUCLEOTIDE SEQUENCE [LARGE SCALE GENOMIC DNA]</scope>
    <source>
        <strain evidence="3 4">CGMCC 4.4663</strain>
    </source>
</reference>
<protein>
    <recommendedName>
        <fullName evidence="2">Methyltransferase type 11 domain-containing protein</fullName>
    </recommendedName>
</protein>
<dbReference type="EMBL" id="MSIF01000002">
    <property type="protein sequence ID" value="OLF12943.1"/>
    <property type="molecule type" value="Genomic_DNA"/>
</dbReference>
<dbReference type="AlphaFoldDB" id="A0A7Z0WQ94"/>
<gene>
    <name evidence="3" type="ORF">BLA60_06740</name>
</gene>
<dbReference type="Gene3D" id="3.40.50.150">
    <property type="entry name" value="Vaccinia Virus protein VP39"/>
    <property type="match status" value="1"/>
</dbReference>
<keyword evidence="4" id="KW-1185">Reference proteome</keyword>
<sequence>MSTDSGAPTSSDTDEFYRLSHKVMLDLWGENFHQGYWEDEDDRTPIKEATERLTELIIEKSGLERGGRLLDIGCGVGLPAFKAAAAHPVEIVGISNNQDQIDDANQRSAARGLADRVRFEHADAASLPFADGEFDVVWIFESLMHMDRLHVLRECLRVLRPGGRIVVTDQLQLGPMTEENERLLRAHLDAMHASELLDEPAYRSLIDESGIELVEFLDLSPHTGLTGIRVLETVDERTDELVASYGEAVLPILDVFRDPAGLVPELGYLLFVGQRPR</sequence>
<keyword evidence="1" id="KW-0808">Transferase</keyword>
<proteinExistence type="predicted"/>
<evidence type="ECO:0000313" key="3">
    <source>
        <dbReference type="EMBL" id="OLF12943.1"/>
    </source>
</evidence>
<evidence type="ECO:0000256" key="1">
    <source>
        <dbReference type="ARBA" id="ARBA00022679"/>
    </source>
</evidence>
<dbReference type="RefSeq" id="WP_075131852.1">
    <property type="nucleotide sequence ID" value="NZ_MSIF01000002.1"/>
</dbReference>
<dbReference type="PANTHER" id="PTHR44068:SF11">
    <property type="entry name" value="GERANYL DIPHOSPHATE 2-C-METHYLTRANSFERASE"/>
    <property type="match status" value="1"/>
</dbReference>